<dbReference type="Proteomes" id="UP000251197">
    <property type="component" value="Unassembled WGS sequence"/>
</dbReference>
<dbReference type="Pfam" id="PF07511">
    <property type="entry name" value="DUF1525"/>
    <property type="match status" value="1"/>
</dbReference>
<dbReference type="AlphaFoldDB" id="A0A291E3C9"/>
<gene>
    <name evidence="2" type="ORF">CO704_21860</name>
    <name evidence="3" type="ORF">NCTC12120_01847</name>
</gene>
<evidence type="ECO:0000313" key="2">
    <source>
        <dbReference type="EMBL" id="ATF94547.1"/>
    </source>
</evidence>
<sequence>MHLSSALFFSVLLPVPVLAASVVYTDSQHPPVNVAPDTQVVWLDGPDRLQTQFFGTLPADPVQAEAQVRAVLQSPDWQAPQQQIAEAYRGIVHARELGVAKFPAVVFDETEVVYGTADVARATALKAQGGRP</sequence>
<dbReference type="NCBIfam" id="TIGR03757">
    <property type="entry name" value="conj_TIGR03757"/>
    <property type="match status" value="1"/>
</dbReference>
<proteinExistence type="predicted"/>
<name>A0A291E3C9_9ENTR</name>
<evidence type="ECO:0000256" key="1">
    <source>
        <dbReference type="SAM" id="SignalP"/>
    </source>
</evidence>
<dbReference type="EMBL" id="UAVU01000003">
    <property type="protein sequence ID" value="SQA97998.1"/>
    <property type="molecule type" value="Genomic_DNA"/>
</dbReference>
<evidence type="ECO:0000313" key="3">
    <source>
        <dbReference type="EMBL" id="SQA97998.1"/>
    </source>
</evidence>
<reference evidence="2 4" key="1">
    <citation type="submission" date="2017-09" db="EMBL/GenBank/DDBJ databases">
        <title>FDA dAtabase for Regulatory Grade micrObial Sequences (FDA-ARGOS): Supporting development and validation of Infectious Disease Dx tests.</title>
        <authorList>
            <person name="Minogue T."/>
            <person name="Wolcott M."/>
            <person name="Wasieloski L."/>
            <person name="Aguilar W."/>
            <person name="Moore D."/>
            <person name="Tallon L."/>
            <person name="Sadzewicz L."/>
            <person name="Ott S."/>
            <person name="Zhao X."/>
            <person name="Nagaraj S."/>
            <person name="Vavikolanu K."/>
            <person name="Aluvathingal J."/>
            <person name="Nadendla S."/>
            <person name="Sichtig H."/>
        </authorList>
    </citation>
    <scope>NUCLEOTIDE SEQUENCE [LARGE SCALE GENOMIC DNA]</scope>
    <source>
        <strain evidence="2 4">FDAARGOS_392</strain>
    </source>
</reference>
<accession>A0A291E3C9</accession>
<dbReference type="Proteomes" id="UP000217979">
    <property type="component" value="Chromosome"/>
</dbReference>
<dbReference type="EMBL" id="CP023525">
    <property type="protein sequence ID" value="ATF94547.1"/>
    <property type="molecule type" value="Genomic_DNA"/>
</dbReference>
<feature type="signal peptide" evidence="1">
    <location>
        <begin position="1"/>
        <end position="19"/>
    </location>
</feature>
<feature type="chain" id="PRO_5036314943" evidence="1">
    <location>
        <begin position="20"/>
        <end position="132"/>
    </location>
</feature>
<reference evidence="3 5" key="2">
    <citation type="submission" date="2018-06" db="EMBL/GenBank/DDBJ databases">
        <authorList>
            <consortium name="Pathogen Informatics"/>
            <person name="Doyle S."/>
        </authorList>
    </citation>
    <scope>NUCLEOTIDE SEQUENCE [LARGE SCALE GENOMIC DNA]</scope>
    <source>
        <strain evidence="3 5">NCTC12120</strain>
    </source>
</reference>
<evidence type="ECO:0000313" key="4">
    <source>
        <dbReference type="Proteomes" id="UP000217979"/>
    </source>
</evidence>
<keyword evidence="1" id="KW-0732">Signal</keyword>
<protein>
    <submittedName>
        <fullName evidence="3">Integrating conjugative element protein, PFL_4709 family</fullName>
    </submittedName>
    <submittedName>
        <fullName evidence="2">TIGR03757 family integrating conjugative element protein</fullName>
    </submittedName>
</protein>
<dbReference type="InterPro" id="IPR011090">
    <property type="entry name" value="Integr_conj_element_PFL4709"/>
</dbReference>
<dbReference type="RefSeq" id="WP_061276948.1">
    <property type="nucleotide sequence ID" value="NZ_CP023525.1"/>
</dbReference>
<organism evidence="2 4">
    <name type="scientific">Cedecea neteri</name>
    <dbReference type="NCBI Taxonomy" id="158822"/>
    <lineage>
        <taxon>Bacteria</taxon>
        <taxon>Pseudomonadati</taxon>
        <taxon>Pseudomonadota</taxon>
        <taxon>Gammaproteobacteria</taxon>
        <taxon>Enterobacterales</taxon>
        <taxon>Enterobacteriaceae</taxon>
        <taxon>Cedecea</taxon>
    </lineage>
</organism>
<evidence type="ECO:0000313" key="5">
    <source>
        <dbReference type="Proteomes" id="UP000251197"/>
    </source>
</evidence>